<reference evidence="2 3" key="1">
    <citation type="journal article" date="2010" name="PLoS ONE">
        <title>The genome sequence of the rumen methanogen Methanobrevibacter ruminantium reveals new possibilities for controlling ruminant methane emissions.</title>
        <authorList>
            <person name="Leahy S.C."/>
            <person name="Kelly W.J."/>
            <person name="Altermann E."/>
            <person name="Ronimus R.S."/>
            <person name="Yeoman C.J."/>
            <person name="Pacheco D.M."/>
            <person name="Li D."/>
            <person name="Kong Z."/>
            <person name="McTavish S."/>
            <person name="Sang C."/>
            <person name="Lambie S.C."/>
            <person name="Janssen P.H."/>
            <person name="Dey D."/>
            <person name="Attwood G.T."/>
        </authorList>
    </citation>
    <scope>NUCLEOTIDE SEQUENCE [LARGE SCALE GENOMIC DNA]</scope>
    <source>
        <strain evidence="3">ATCC 35063 / DSM 1093 / JCM 13430 / OCM 146 / M1</strain>
    </source>
</reference>
<protein>
    <submittedName>
        <fullName evidence="2">Uncharacterized protein</fullName>
    </submittedName>
</protein>
<keyword evidence="1" id="KW-0812">Transmembrane</keyword>
<dbReference type="OrthoDB" id="77874at2157"/>
<dbReference type="KEGG" id="mru:mru_0759"/>
<dbReference type="EMBL" id="CP001719">
    <property type="protein sequence ID" value="ADC46610.1"/>
    <property type="molecule type" value="Genomic_DNA"/>
</dbReference>
<dbReference type="Proteomes" id="UP000008680">
    <property type="component" value="Chromosome"/>
</dbReference>
<sequence>MDNRNILIIIGIIVLIAAAGIILVMLTSENYERMEIVPNGTSIDVPLNKTTYDGEFQSARVWHWDKGILVTYNSHEDKNILRVSELGIYTLNKIIETGEKENIDGFTSYVINADEILEIELFDAIKLHYTGKFYCIPLANGTTGDVIIICSNDRDEAVHMAKSIQYKNVFPVNSDFNNTIETVENLSEYLESTVNDYANSTDFDNAVSTVENLTGNLESSAKDYVNDANLSDVKTTVEEKTGINIDDAKSDLEQYIGKLTS</sequence>
<keyword evidence="3" id="KW-1185">Reference proteome</keyword>
<dbReference type="AlphaFoldDB" id="D3E249"/>
<organism evidence="2 3">
    <name type="scientific">Methanobrevibacter ruminantium (strain ATCC 35063 / DSM 1093 / JCM 13430 / OCM 146 / M1)</name>
    <name type="common">Methanobacterium ruminantium</name>
    <dbReference type="NCBI Taxonomy" id="634498"/>
    <lineage>
        <taxon>Archaea</taxon>
        <taxon>Methanobacteriati</taxon>
        <taxon>Methanobacteriota</taxon>
        <taxon>Methanomada group</taxon>
        <taxon>Methanobacteria</taxon>
        <taxon>Methanobacteriales</taxon>
        <taxon>Methanobacteriaceae</taxon>
        <taxon>Methanobrevibacter</taxon>
    </lineage>
</organism>
<keyword evidence="1" id="KW-0472">Membrane</keyword>
<dbReference type="RefSeq" id="WP_012955561.1">
    <property type="nucleotide sequence ID" value="NC_013790.1"/>
</dbReference>
<feature type="transmembrane region" description="Helical" evidence="1">
    <location>
        <begin position="6"/>
        <end position="26"/>
    </location>
</feature>
<evidence type="ECO:0000313" key="3">
    <source>
        <dbReference type="Proteomes" id="UP000008680"/>
    </source>
</evidence>
<accession>D3E249</accession>
<evidence type="ECO:0000313" key="2">
    <source>
        <dbReference type="EMBL" id="ADC46610.1"/>
    </source>
</evidence>
<keyword evidence="1" id="KW-1133">Transmembrane helix</keyword>
<proteinExistence type="predicted"/>
<name>D3E249_METRM</name>
<dbReference type="PATRIC" id="fig|634498.28.peg.761"/>
<gene>
    <name evidence="2" type="ordered locus">mru_0759</name>
</gene>
<evidence type="ECO:0000256" key="1">
    <source>
        <dbReference type="SAM" id="Phobius"/>
    </source>
</evidence>
<dbReference type="GeneID" id="8770407"/>
<dbReference type="HOGENOM" id="CLU_1064016_0_0_2"/>